<reference evidence="1" key="1">
    <citation type="submission" date="2019-07" db="EMBL/GenBank/DDBJ databases">
        <authorList>
            <person name="Palmer J.M."/>
        </authorList>
    </citation>
    <scope>NUCLEOTIDE SEQUENCE</scope>
    <source>
        <strain evidence="1">PC9</strain>
    </source>
</reference>
<sequence length="136" mass="15335">MSTDDFQTETALSSKGNEYTITRPVGGEVVNSFSSSNSKENFGISVVWKPQGSAEWIHTPQEVHETAAITRYKLVQHETNSDGETLCTLHFTNTKSYGYHFFDQTGDKYWVSTWLKGNHSVDYKSKKPTIVFITGD</sequence>
<evidence type="ECO:0000313" key="1">
    <source>
        <dbReference type="EMBL" id="KAF7430253.1"/>
    </source>
</evidence>
<dbReference type="EMBL" id="JACETU010000004">
    <property type="protein sequence ID" value="KAF7430253.1"/>
    <property type="molecule type" value="Genomic_DNA"/>
</dbReference>
<dbReference type="GeneID" id="59375773"/>
<dbReference type="RefSeq" id="XP_036631531.1">
    <property type="nucleotide sequence ID" value="XM_036775512.1"/>
</dbReference>
<accession>A0A8H6ZVB1</accession>
<keyword evidence="2" id="KW-1185">Reference proteome</keyword>
<proteinExistence type="predicted"/>
<dbReference type="AlphaFoldDB" id="A0A8H6ZVB1"/>
<organism evidence="1 2">
    <name type="scientific">Pleurotus ostreatus</name>
    <name type="common">Oyster mushroom</name>
    <name type="synonym">White-rot fungus</name>
    <dbReference type="NCBI Taxonomy" id="5322"/>
    <lineage>
        <taxon>Eukaryota</taxon>
        <taxon>Fungi</taxon>
        <taxon>Dikarya</taxon>
        <taxon>Basidiomycota</taxon>
        <taxon>Agaricomycotina</taxon>
        <taxon>Agaricomycetes</taxon>
        <taxon>Agaricomycetidae</taxon>
        <taxon>Agaricales</taxon>
        <taxon>Pleurotineae</taxon>
        <taxon>Pleurotaceae</taxon>
        <taxon>Pleurotus</taxon>
    </lineage>
</organism>
<evidence type="ECO:0000313" key="2">
    <source>
        <dbReference type="Proteomes" id="UP000623687"/>
    </source>
</evidence>
<protein>
    <submittedName>
        <fullName evidence="1">Uncharacterized protein</fullName>
    </submittedName>
</protein>
<dbReference type="Proteomes" id="UP000623687">
    <property type="component" value="Unassembled WGS sequence"/>
</dbReference>
<gene>
    <name evidence="1" type="ORF">PC9H_005955</name>
</gene>
<comment type="caution">
    <text evidence="1">The sequence shown here is derived from an EMBL/GenBank/DDBJ whole genome shotgun (WGS) entry which is preliminary data.</text>
</comment>
<dbReference type="OrthoDB" id="2916431at2759"/>
<name>A0A8H6ZVB1_PLEOS</name>
<dbReference type="VEuPathDB" id="FungiDB:PC9H_005955"/>